<dbReference type="GO" id="GO:0008483">
    <property type="term" value="F:transaminase activity"/>
    <property type="evidence" value="ECO:0007669"/>
    <property type="project" value="UniProtKB-KW"/>
</dbReference>
<keyword evidence="4" id="KW-0808">Transferase</keyword>
<dbReference type="PANTHER" id="PTHR30244">
    <property type="entry name" value="TRANSAMINASE"/>
    <property type="match status" value="1"/>
</dbReference>
<dbReference type="Gene3D" id="3.40.640.10">
    <property type="entry name" value="Type I PLP-dependent aspartate aminotransferase-like (Major domain)"/>
    <property type="match status" value="1"/>
</dbReference>
<dbReference type="PIRSF" id="PIRSF000390">
    <property type="entry name" value="PLP_StrS"/>
    <property type="match status" value="1"/>
</dbReference>
<dbReference type="Gene3D" id="3.90.1150.10">
    <property type="entry name" value="Aspartate Aminotransferase, domain 1"/>
    <property type="match status" value="1"/>
</dbReference>
<evidence type="ECO:0000256" key="3">
    <source>
        <dbReference type="RuleBase" id="RU004508"/>
    </source>
</evidence>
<keyword evidence="5" id="KW-1185">Reference proteome</keyword>
<name>A0ABT0L1S5_9GAMM</name>
<dbReference type="EMBL" id="JAKILK010000005">
    <property type="protein sequence ID" value="MCL1117663.1"/>
    <property type="molecule type" value="Genomic_DNA"/>
</dbReference>
<keyword evidence="1 3" id="KW-0663">Pyridoxal phosphate</keyword>
<comment type="similarity">
    <text evidence="2 3">Belongs to the DegT/DnrJ/EryC1 family.</text>
</comment>
<accession>A0ABT0L1S5</accession>
<evidence type="ECO:0000256" key="2">
    <source>
        <dbReference type="ARBA" id="ARBA00037999"/>
    </source>
</evidence>
<proteinExistence type="inferred from homology"/>
<dbReference type="SUPFAM" id="SSF53383">
    <property type="entry name" value="PLP-dependent transferases"/>
    <property type="match status" value="1"/>
</dbReference>
<dbReference type="PANTHER" id="PTHR30244:SF34">
    <property type="entry name" value="DTDP-4-AMINO-4,6-DIDEOXYGALACTOSE TRANSAMINASE"/>
    <property type="match status" value="1"/>
</dbReference>
<evidence type="ECO:0000313" key="5">
    <source>
        <dbReference type="Proteomes" id="UP001203212"/>
    </source>
</evidence>
<sequence>MLNIPFSPWPSFTQQEADAVSRVILSNKVNYWTGTECREFEKEFAAWTGSEHAIAVANGTLALDLALKVLGVADGDEVICTPRTFLASASSIVTAGATPVFADVDLNSQNITAESIEAVLTPKTKAVIVVHLAGMPAEMDAIMKLSAKHGFYVIEDCAQAHGAKYKGRCVGTIGHIGAWSFCQDKIMTTGGEGGMVTTNDKALWSAMWSYKDHGKSFDAIYNREHPPGFRWLHESFGTNWRMTEMQGAIGRIQLTRMQDWTAKRQTNGQALDEAVADLNVVRTVKVPNYIEHAEYKHYMFVNLENLAEGWTRDSIIDEIMAAGVPAYQGSCSEVYLEKAFDNTTWRPKDRLSNAVELGETSLMFLVHPTLTQAEIDKTCDVIRRVLMSAQK</sequence>
<dbReference type="InterPro" id="IPR015424">
    <property type="entry name" value="PyrdxlP-dep_Trfase"/>
</dbReference>
<dbReference type="InterPro" id="IPR015421">
    <property type="entry name" value="PyrdxlP-dep_Trfase_major"/>
</dbReference>
<evidence type="ECO:0000256" key="1">
    <source>
        <dbReference type="ARBA" id="ARBA00022898"/>
    </source>
</evidence>
<keyword evidence="4" id="KW-0032">Aminotransferase</keyword>
<comment type="caution">
    <text evidence="4">The sequence shown here is derived from an EMBL/GenBank/DDBJ whole genome shotgun (WGS) entry which is preliminary data.</text>
</comment>
<reference evidence="4 5" key="1">
    <citation type="submission" date="2022-01" db="EMBL/GenBank/DDBJ databases">
        <title>Whole genome-based taxonomy of the Shewanellaceae.</title>
        <authorList>
            <person name="Martin-Rodriguez A.J."/>
        </authorList>
    </citation>
    <scope>NUCLEOTIDE SEQUENCE [LARGE SCALE GENOMIC DNA]</scope>
    <source>
        <strain evidence="4 5">JCM 17801</strain>
    </source>
</reference>
<protein>
    <submittedName>
        <fullName evidence="4">DegT/DnrJ/EryC1/StrS aminotransferase family protein</fullName>
    </submittedName>
</protein>
<evidence type="ECO:0000313" key="4">
    <source>
        <dbReference type="EMBL" id="MCL1117663.1"/>
    </source>
</evidence>
<dbReference type="RefSeq" id="WP_188841013.1">
    <property type="nucleotide sequence ID" value="NZ_BMOT01000005.1"/>
</dbReference>
<organism evidence="4 5">
    <name type="scientific">Shewanella aestuarii</name>
    <dbReference type="NCBI Taxonomy" id="1028752"/>
    <lineage>
        <taxon>Bacteria</taxon>
        <taxon>Pseudomonadati</taxon>
        <taxon>Pseudomonadota</taxon>
        <taxon>Gammaproteobacteria</taxon>
        <taxon>Alteromonadales</taxon>
        <taxon>Shewanellaceae</taxon>
        <taxon>Shewanella</taxon>
    </lineage>
</organism>
<dbReference type="CDD" id="cd00616">
    <property type="entry name" value="AHBA_syn"/>
    <property type="match status" value="1"/>
</dbReference>
<dbReference type="Proteomes" id="UP001203212">
    <property type="component" value="Unassembled WGS sequence"/>
</dbReference>
<gene>
    <name evidence="4" type="ORF">L2689_10470</name>
</gene>
<dbReference type="InterPro" id="IPR000653">
    <property type="entry name" value="DegT/StrS_aminotransferase"/>
</dbReference>
<dbReference type="Pfam" id="PF01041">
    <property type="entry name" value="DegT_DnrJ_EryC1"/>
    <property type="match status" value="1"/>
</dbReference>
<dbReference type="InterPro" id="IPR015422">
    <property type="entry name" value="PyrdxlP-dep_Trfase_small"/>
</dbReference>